<sequence length="69" mass="7888">METVTSSFNTSAAQSSIKDLILNRISFNVRFMNNRVPSSKRYQPTEYEHAANCATHGVREIFLIAFKFT</sequence>
<evidence type="ECO:0000313" key="1">
    <source>
        <dbReference type="EMBL" id="KAA0705478.1"/>
    </source>
</evidence>
<dbReference type="Proteomes" id="UP000324632">
    <property type="component" value="Chromosome 21"/>
</dbReference>
<gene>
    <name evidence="1" type="ORF">E1301_Tti018582</name>
</gene>
<comment type="caution">
    <text evidence="1">The sequence shown here is derived from an EMBL/GenBank/DDBJ whole genome shotgun (WGS) entry which is preliminary data.</text>
</comment>
<organism evidence="1 2">
    <name type="scientific">Triplophysa tibetana</name>
    <dbReference type="NCBI Taxonomy" id="1572043"/>
    <lineage>
        <taxon>Eukaryota</taxon>
        <taxon>Metazoa</taxon>
        <taxon>Chordata</taxon>
        <taxon>Craniata</taxon>
        <taxon>Vertebrata</taxon>
        <taxon>Euteleostomi</taxon>
        <taxon>Actinopterygii</taxon>
        <taxon>Neopterygii</taxon>
        <taxon>Teleostei</taxon>
        <taxon>Ostariophysi</taxon>
        <taxon>Cypriniformes</taxon>
        <taxon>Nemacheilidae</taxon>
        <taxon>Triplophysa</taxon>
    </lineage>
</organism>
<dbReference type="AlphaFoldDB" id="A0A5A9N8B4"/>
<name>A0A5A9N8B4_9TELE</name>
<accession>A0A5A9N8B4</accession>
<dbReference type="EMBL" id="SOYY01000021">
    <property type="protein sequence ID" value="KAA0705478.1"/>
    <property type="molecule type" value="Genomic_DNA"/>
</dbReference>
<evidence type="ECO:0000313" key="2">
    <source>
        <dbReference type="Proteomes" id="UP000324632"/>
    </source>
</evidence>
<reference evidence="1 2" key="1">
    <citation type="journal article" date="2019" name="Mol. Ecol. Resour.">
        <title>Chromosome-level genome assembly of Triplophysa tibetana, a fish adapted to the harsh high-altitude environment of the Tibetan Plateau.</title>
        <authorList>
            <person name="Yang X."/>
            <person name="Liu H."/>
            <person name="Ma Z."/>
            <person name="Zou Y."/>
            <person name="Zou M."/>
            <person name="Mao Y."/>
            <person name="Li X."/>
            <person name="Wang H."/>
            <person name="Chen T."/>
            <person name="Wang W."/>
            <person name="Yang R."/>
        </authorList>
    </citation>
    <scope>NUCLEOTIDE SEQUENCE [LARGE SCALE GENOMIC DNA]</scope>
    <source>
        <strain evidence="1">TTIB1903HZAU</strain>
        <tissue evidence="1">Muscle</tissue>
    </source>
</reference>
<keyword evidence="2" id="KW-1185">Reference proteome</keyword>
<proteinExistence type="predicted"/>
<protein>
    <submittedName>
        <fullName evidence="1">Monocyte to macrophage differentiation factor 2</fullName>
    </submittedName>
</protein>